<feature type="region of interest" description="Disordered" evidence="6">
    <location>
        <begin position="303"/>
        <end position="330"/>
    </location>
</feature>
<gene>
    <name evidence="9" type="ordered locus">DP1659</name>
</gene>
<keyword evidence="4 5" id="KW-0975">Bacterial flagellum</keyword>
<dbReference type="OrthoDB" id="9810816at2"/>
<keyword evidence="10" id="KW-1185">Reference proteome</keyword>
<reference evidence="10" key="1">
    <citation type="journal article" date="2004" name="Environ. Microbiol.">
        <title>The genome of Desulfotalea psychrophila, a sulfate-reducing bacterium from permanently cold Arctic sediments.</title>
        <authorList>
            <person name="Rabus R."/>
            <person name="Ruepp A."/>
            <person name="Frickey T."/>
            <person name="Rattei T."/>
            <person name="Fartmann B."/>
            <person name="Stark M."/>
            <person name="Bauer M."/>
            <person name="Zibat A."/>
            <person name="Lombardot T."/>
            <person name="Becker I."/>
            <person name="Amann J."/>
            <person name="Gellner K."/>
            <person name="Teeling H."/>
            <person name="Leuschner W.D."/>
            <person name="Gloeckner F.-O."/>
            <person name="Lupas A.N."/>
            <person name="Amann R."/>
            <person name="Klenk H.-P."/>
        </authorList>
    </citation>
    <scope>NUCLEOTIDE SEQUENCE [LARGE SCALE GENOMIC DNA]</scope>
    <source>
        <strain evidence="10">DSM 12343 / LSv54</strain>
    </source>
</reference>
<proteinExistence type="inferred from homology"/>
<dbReference type="HOGENOM" id="CLU_015182_4_1_7"/>
<dbReference type="Pfam" id="PF07195">
    <property type="entry name" value="FliD_C"/>
    <property type="match status" value="1"/>
</dbReference>
<sequence length="485" mass="52243">MGDISFGGLATGLPTEDLIAGLMKAESKPLDRLEKQKTNDATHLEAYEEYNDLLDELRESVSAMHLTSDVRTTDVKLSNEDTLSASSSGAATGSYNVAVTQLAQVQKNVTAGVSSQSEAMFSNGHLTINDTKIVFDGDKTNLDGMLEAINSVADKTGVTASIINDGKETDNYHLVFAGKDASTDFTISTDLKVKGAEGETVDFANTRTSVAQQSIAYVDGIEIQSNSNTLKGVVGGLTLNLNEVSKVISPADGDTPAVYATTVVELTANSDSLKEKIEGFVSAYNKAMDWIVSGYEYKAENDKKIDASSSDAEKEAAAGQKSKKLSNLLRGDPTLNKAKRELQSILGESADNSSKFNILSEIGIKTQRDGTLLVNKTKLDKALDENYGDVVTLFAGDASKDGLMDKLNSKLLEQTSATRGVYAEKKGHYKATGKRIDKQIANQKTQLESIEKRYRAQFTALELLVSKMNSQSSYISQYLTDSTSK</sequence>
<evidence type="ECO:0000256" key="2">
    <source>
        <dbReference type="ARBA" id="ARBA00011255"/>
    </source>
</evidence>
<evidence type="ECO:0000313" key="9">
    <source>
        <dbReference type="EMBL" id="CAG36388.1"/>
    </source>
</evidence>
<keyword evidence="9" id="KW-0969">Cilium</keyword>
<evidence type="ECO:0000256" key="1">
    <source>
        <dbReference type="ARBA" id="ARBA00009764"/>
    </source>
</evidence>
<dbReference type="RefSeq" id="WP_011188900.1">
    <property type="nucleotide sequence ID" value="NC_006138.1"/>
</dbReference>
<evidence type="ECO:0000256" key="6">
    <source>
        <dbReference type="SAM" id="MobiDB-lite"/>
    </source>
</evidence>
<keyword evidence="9" id="KW-0966">Cell projection</keyword>
<accession>Q6AMN7</accession>
<dbReference type="EMBL" id="CR522870">
    <property type="protein sequence ID" value="CAG36388.1"/>
    <property type="molecule type" value="Genomic_DNA"/>
</dbReference>
<dbReference type="Proteomes" id="UP000000602">
    <property type="component" value="Chromosome"/>
</dbReference>
<comment type="subunit">
    <text evidence="2 5">Homopentamer.</text>
</comment>
<dbReference type="GO" id="GO:0009421">
    <property type="term" value="C:bacterial-type flagellum filament cap"/>
    <property type="evidence" value="ECO:0007669"/>
    <property type="project" value="InterPro"/>
</dbReference>
<dbReference type="InterPro" id="IPR010809">
    <property type="entry name" value="FliD_C"/>
</dbReference>
<dbReference type="GO" id="GO:0005576">
    <property type="term" value="C:extracellular region"/>
    <property type="evidence" value="ECO:0007669"/>
    <property type="project" value="UniProtKB-SubCell"/>
</dbReference>
<comment type="subcellular location">
    <subcellularLocation>
        <location evidence="5">Secreted</location>
    </subcellularLocation>
    <subcellularLocation>
        <location evidence="5">Bacterial flagellum</location>
    </subcellularLocation>
</comment>
<feature type="compositionally biased region" description="Basic and acidic residues" evidence="6">
    <location>
        <begin position="303"/>
        <end position="316"/>
    </location>
</feature>
<dbReference type="GO" id="GO:0071973">
    <property type="term" value="P:bacterial-type flagellum-dependent cell motility"/>
    <property type="evidence" value="ECO:0007669"/>
    <property type="project" value="TreeGrafter"/>
</dbReference>
<dbReference type="Gene3D" id="3.30.70.2120">
    <property type="match status" value="1"/>
</dbReference>
<dbReference type="InterPro" id="IPR003481">
    <property type="entry name" value="FliD_N"/>
</dbReference>
<name>Q6AMN7_DESPS</name>
<evidence type="ECO:0000256" key="5">
    <source>
        <dbReference type="RuleBase" id="RU362066"/>
    </source>
</evidence>
<feature type="domain" description="Flagellar hook-associated protein 2 N-terminal" evidence="7">
    <location>
        <begin position="11"/>
        <end position="106"/>
    </location>
</feature>
<dbReference type="AlphaFoldDB" id="Q6AMN7"/>
<keyword evidence="3" id="KW-0175">Coiled coil</keyword>
<dbReference type="eggNOG" id="COG1345">
    <property type="taxonomic scope" value="Bacteria"/>
</dbReference>
<dbReference type="GO" id="GO:0007155">
    <property type="term" value="P:cell adhesion"/>
    <property type="evidence" value="ECO:0007669"/>
    <property type="project" value="InterPro"/>
</dbReference>
<dbReference type="PANTHER" id="PTHR30288">
    <property type="entry name" value="FLAGELLAR CAP/ASSEMBLY PROTEIN FLID"/>
    <property type="match status" value="1"/>
</dbReference>
<keyword evidence="9" id="KW-0282">Flagellum</keyword>
<keyword evidence="5" id="KW-0964">Secreted</keyword>
<organism evidence="9 10">
    <name type="scientific">Desulfotalea psychrophila (strain LSv54 / DSM 12343)</name>
    <dbReference type="NCBI Taxonomy" id="177439"/>
    <lineage>
        <taxon>Bacteria</taxon>
        <taxon>Pseudomonadati</taxon>
        <taxon>Thermodesulfobacteriota</taxon>
        <taxon>Desulfobulbia</taxon>
        <taxon>Desulfobulbales</taxon>
        <taxon>Desulfocapsaceae</taxon>
        <taxon>Desulfotalea</taxon>
    </lineage>
</organism>
<dbReference type="KEGG" id="dps:DP1659"/>
<dbReference type="GO" id="GO:0009424">
    <property type="term" value="C:bacterial-type flagellum hook"/>
    <property type="evidence" value="ECO:0007669"/>
    <property type="project" value="UniProtKB-UniRule"/>
</dbReference>
<dbReference type="Pfam" id="PF02465">
    <property type="entry name" value="FliD_N"/>
    <property type="match status" value="1"/>
</dbReference>
<dbReference type="InterPro" id="IPR010810">
    <property type="entry name" value="Flagellin_hook_IN_motif"/>
</dbReference>
<evidence type="ECO:0000259" key="8">
    <source>
        <dbReference type="Pfam" id="PF07195"/>
    </source>
</evidence>
<dbReference type="STRING" id="177439.DP1659"/>
<dbReference type="Pfam" id="PF07196">
    <property type="entry name" value="Flagellin_IN"/>
    <property type="match status" value="1"/>
</dbReference>
<comment type="similarity">
    <text evidence="1 5">Belongs to the FliD family.</text>
</comment>
<feature type="domain" description="Flagellar hook-associated protein 2 C-terminal" evidence="8">
    <location>
        <begin position="211"/>
        <end position="470"/>
    </location>
</feature>
<evidence type="ECO:0000256" key="3">
    <source>
        <dbReference type="ARBA" id="ARBA00023054"/>
    </source>
</evidence>
<evidence type="ECO:0000313" key="10">
    <source>
        <dbReference type="Proteomes" id="UP000000602"/>
    </source>
</evidence>
<comment type="function">
    <text evidence="5">Required for morphogenesis and for the elongation of the flagellar filament by facilitating polymerization of the flagellin monomers at the tip of growing filament. Forms a capping structure, which prevents flagellin subunits (transported through the central channel of the flagellum) from leaking out without polymerization at the distal end.</text>
</comment>
<dbReference type="InterPro" id="IPR040026">
    <property type="entry name" value="FliD"/>
</dbReference>
<dbReference type="PANTHER" id="PTHR30288:SF0">
    <property type="entry name" value="FLAGELLAR HOOK-ASSOCIATED PROTEIN 2"/>
    <property type="match status" value="1"/>
</dbReference>
<evidence type="ECO:0000259" key="7">
    <source>
        <dbReference type="Pfam" id="PF02465"/>
    </source>
</evidence>
<evidence type="ECO:0000256" key="4">
    <source>
        <dbReference type="ARBA" id="ARBA00023143"/>
    </source>
</evidence>
<protein>
    <recommendedName>
        <fullName evidence="5">Flagellar hook-associated protein 2</fullName>
        <shortName evidence="5">HAP2</shortName>
    </recommendedName>
    <alternativeName>
        <fullName evidence="5">Flagellar cap protein</fullName>
    </alternativeName>
</protein>